<evidence type="ECO:0008006" key="3">
    <source>
        <dbReference type="Google" id="ProtNLM"/>
    </source>
</evidence>
<dbReference type="AlphaFoldDB" id="A0AAW0IZ17"/>
<dbReference type="Proteomes" id="UP000237347">
    <property type="component" value="Unassembled WGS sequence"/>
</dbReference>
<evidence type="ECO:0000313" key="1">
    <source>
        <dbReference type="EMBL" id="KAK7819860.1"/>
    </source>
</evidence>
<reference evidence="1 2" key="1">
    <citation type="journal article" date="2018" name="Sci. Data">
        <title>The draft genome sequence of cork oak.</title>
        <authorList>
            <person name="Ramos A.M."/>
            <person name="Usie A."/>
            <person name="Barbosa P."/>
            <person name="Barros P.M."/>
            <person name="Capote T."/>
            <person name="Chaves I."/>
            <person name="Simoes F."/>
            <person name="Abreu I."/>
            <person name="Carrasquinho I."/>
            <person name="Faro C."/>
            <person name="Guimaraes J.B."/>
            <person name="Mendonca D."/>
            <person name="Nobrega F."/>
            <person name="Rodrigues L."/>
            <person name="Saibo N.J.M."/>
            <person name="Varela M.C."/>
            <person name="Egas C."/>
            <person name="Matos J."/>
            <person name="Miguel C.M."/>
            <person name="Oliveira M.M."/>
            <person name="Ricardo C.P."/>
            <person name="Goncalves S."/>
        </authorList>
    </citation>
    <scope>NUCLEOTIDE SEQUENCE [LARGE SCALE GENOMIC DNA]</scope>
    <source>
        <strain evidence="2">cv. HL8</strain>
    </source>
</reference>
<proteinExistence type="predicted"/>
<organism evidence="1 2">
    <name type="scientific">Quercus suber</name>
    <name type="common">Cork oak</name>
    <dbReference type="NCBI Taxonomy" id="58331"/>
    <lineage>
        <taxon>Eukaryota</taxon>
        <taxon>Viridiplantae</taxon>
        <taxon>Streptophyta</taxon>
        <taxon>Embryophyta</taxon>
        <taxon>Tracheophyta</taxon>
        <taxon>Spermatophyta</taxon>
        <taxon>Magnoliopsida</taxon>
        <taxon>eudicotyledons</taxon>
        <taxon>Gunneridae</taxon>
        <taxon>Pentapetalae</taxon>
        <taxon>rosids</taxon>
        <taxon>fabids</taxon>
        <taxon>Fagales</taxon>
        <taxon>Fagaceae</taxon>
        <taxon>Quercus</taxon>
    </lineage>
</organism>
<gene>
    <name evidence="1" type="ORF">CFP56_039485</name>
</gene>
<comment type="caution">
    <text evidence="1">The sequence shown here is derived from an EMBL/GenBank/DDBJ whole genome shotgun (WGS) entry which is preliminary data.</text>
</comment>
<keyword evidence="2" id="KW-1185">Reference proteome</keyword>
<sequence length="106" mass="11870">MDILHSCKDLQVLRQAHASLIVSKGSNRFSVASKLISLYAHFHDSVMSSDPVNQVVSSLQSDVIYGEMVLCVSTKMGFGFDLYFCFTMIKVYVKCGCVVYARKLFD</sequence>
<accession>A0AAW0IZ17</accession>
<evidence type="ECO:0000313" key="2">
    <source>
        <dbReference type="Proteomes" id="UP000237347"/>
    </source>
</evidence>
<protein>
    <recommendedName>
        <fullName evidence="3">Pentatricopeptide repeat-containing protein</fullName>
    </recommendedName>
</protein>
<dbReference type="EMBL" id="PKMF04000762">
    <property type="protein sequence ID" value="KAK7819860.1"/>
    <property type="molecule type" value="Genomic_DNA"/>
</dbReference>
<name>A0AAW0IZ17_QUESU</name>